<dbReference type="Pfam" id="PF00078">
    <property type="entry name" value="RVT_1"/>
    <property type="match status" value="1"/>
</dbReference>
<accession>A0A8K0GAA0</accession>
<dbReference type="InterPro" id="IPR043128">
    <property type="entry name" value="Rev_trsase/Diguanyl_cyclase"/>
</dbReference>
<protein>
    <recommendedName>
        <fullName evidence="1">Reverse transcriptase domain-containing protein</fullName>
    </recommendedName>
</protein>
<dbReference type="Gene3D" id="3.30.70.270">
    <property type="match status" value="1"/>
</dbReference>
<dbReference type="PANTHER" id="PTHR47331">
    <property type="entry name" value="PHD-TYPE DOMAIN-CONTAINING PROTEIN"/>
    <property type="match status" value="1"/>
</dbReference>
<keyword evidence="3" id="KW-1185">Reference proteome</keyword>
<dbReference type="Proteomes" id="UP000801492">
    <property type="component" value="Unassembled WGS sequence"/>
</dbReference>
<dbReference type="PANTHER" id="PTHR47331:SF5">
    <property type="entry name" value="RIBONUCLEASE H"/>
    <property type="match status" value="1"/>
</dbReference>
<comment type="caution">
    <text evidence="2">The sequence shown here is derived from an EMBL/GenBank/DDBJ whole genome shotgun (WGS) entry which is preliminary data.</text>
</comment>
<feature type="non-terminal residue" evidence="2">
    <location>
        <position position="1"/>
    </location>
</feature>
<dbReference type="InterPro" id="IPR043502">
    <property type="entry name" value="DNA/RNA_pol_sf"/>
</dbReference>
<dbReference type="SUPFAM" id="SSF56672">
    <property type="entry name" value="DNA/RNA polymerases"/>
    <property type="match status" value="1"/>
</dbReference>
<proteinExistence type="predicted"/>
<name>A0A8K0GAA0_IGNLU</name>
<gene>
    <name evidence="2" type="ORF">ILUMI_14124</name>
</gene>
<dbReference type="OrthoDB" id="6766276at2759"/>
<feature type="domain" description="Reverse transcriptase" evidence="1">
    <location>
        <begin position="114"/>
        <end position="234"/>
    </location>
</feature>
<organism evidence="2 3">
    <name type="scientific">Ignelater luminosus</name>
    <name type="common">Cucubano</name>
    <name type="synonym">Pyrophorus luminosus</name>
    <dbReference type="NCBI Taxonomy" id="2038154"/>
    <lineage>
        <taxon>Eukaryota</taxon>
        <taxon>Metazoa</taxon>
        <taxon>Ecdysozoa</taxon>
        <taxon>Arthropoda</taxon>
        <taxon>Hexapoda</taxon>
        <taxon>Insecta</taxon>
        <taxon>Pterygota</taxon>
        <taxon>Neoptera</taxon>
        <taxon>Endopterygota</taxon>
        <taxon>Coleoptera</taxon>
        <taxon>Polyphaga</taxon>
        <taxon>Elateriformia</taxon>
        <taxon>Elateroidea</taxon>
        <taxon>Elateridae</taxon>
        <taxon>Agrypninae</taxon>
        <taxon>Pyrophorini</taxon>
        <taxon>Ignelater</taxon>
    </lineage>
</organism>
<reference evidence="2" key="1">
    <citation type="submission" date="2019-08" db="EMBL/GenBank/DDBJ databases">
        <title>The genome of the North American firefly Photinus pyralis.</title>
        <authorList>
            <consortium name="Photinus pyralis genome working group"/>
            <person name="Fallon T.R."/>
            <person name="Sander Lower S.E."/>
            <person name="Weng J.-K."/>
        </authorList>
    </citation>
    <scope>NUCLEOTIDE SEQUENCE</scope>
    <source>
        <strain evidence="2">TRF0915ILg1</strain>
        <tissue evidence="2">Whole body</tissue>
    </source>
</reference>
<dbReference type="GO" id="GO:0071897">
    <property type="term" value="P:DNA biosynthetic process"/>
    <property type="evidence" value="ECO:0007669"/>
    <property type="project" value="UniProtKB-ARBA"/>
</dbReference>
<dbReference type="Gene3D" id="3.10.10.10">
    <property type="entry name" value="HIV Type 1 Reverse Transcriptase, subunit A, domain 1"/>
    <property type="match status" value="1"/>
</dbReference>
<evidence type="ECO:0000313" key="3">
    <source>
        <dbReference type="Proteomes" id="UP000801492"/>
    </source>
</evidence>
<evidence type="ECO:0000313" key="2">
    <source>
        <dbReference type="EMBL" id="KAF2892049.1"/>
    </source>
</evidence>
<dbReference type="InterPro" id="IPR000477">
    <property type="entry name" value="RT_dom"/>
</dbReference>
<dbReference type="EMBL" id="VTPC01015166">
    <property type="protein sequence ID" value="KAF2892049.1"/>
    <property type="molecule type" value="Genomic_DNA"/>
</dbReference>
<dbReference type="AlphaFoldDB" id="A0A8K0GAA0"/>
<evidence type="ECO:0000259" key="1">
    <source>
        <dbReference type="Pfam" id="PF00078"/>
    </source>
</evidence>
<sequence length="239" mass="26882">MVDVSIGNAPTLNGIVLLIGADNYWKFATGEFIRLSGDLTANTRLIEYDKIIRELMDNEIAEEIPSDCSSEKNLLHATSSTHAPGFASLNELLYCGENLVQDIMKILLNFCVGTIAITADIEKAFLQIRLSERDRDCHRFLWYKHPITDVNSLSAIQKYRMTRVTFGVTSSPFLLWATLKKLFTIASTDFPETTHRLAILFYVDNLVLTVNSIDDAIKLFDESKMILKGAGMNLRIPTI</sequence>